<name>A0A846WJK3_9ACTN</name>
<protein>
    <submittedName>
        <fullName evidence="1">Uncharacterized protein</fullName>
    </submittedName>
</protein>
<dbReference type="SUPFAM" id="SSF48371">
    <property type="entry name" value="ARM repeat"/>
    <property type="match status" value="1"/>
</dbReference>
<dbReference type="EMBL" id="JAAXPC010000004">
    <property type="protein sequence ID" value="NKY01854.1"/>
    <property type="molecule type" value="Genomic_DNA"/>
</dbReference>
<accession>A0A846WJK3</accession>
<organism evidence="1 2">
    <name type="scientific">Gordonia polyisoprenivorans</name>
    <dbReference type="NCBI Taxonomy" id="84595"/>
    <lineage>
        <taxon>Bacteria</taxon>
        <taxon>Bacillati</taxon>
        <taxon>Actinomycetota</taxon>
        <taxon>Actinomycetes</taxon>
        <taxon>Mycobacteriales</taxon>
        <taxon>Gordoniaceae</taxon>
        <taxon>Gordonia</taxon>
    </lineage>
</organism>
<gene>
    <name evidence="1" type="ORF">HGA05_09745</name>
</gene>
<evidence type="ECO:0000313" key="2">
    <source>
        <dbReference type="Proteomes" id="UP000563898"/>
    </source>
</evidence>
<dbReference type="InterPro" id="IPR016024">
    <property type="entry name" value="ARM-type_fold"/>
</dbReference>
<proteinExistence type="predicted"/>
<dbReference type="RefSeq" id="WP_006371786.1">
    <property type="nucleotide sequence ID" value="NZ_JAAXPC010000004.1"/>
</dbReference>
<dbReference type="Proteomes" id="UP000563898">
    <property type="component" value="Unassembled WGS sequence"/>
</dbReference>
<reference evidence="1 2" key="1">
    <citation type="submission" date="2020-04" db="EMBL/GenBank/DDBJ databases">
        <title>MicrobeNet Type strains.</title>
        <authorList>
            <person name="Nicholson A.C."/>
        </authorList>
    </citation>
    <scope>NUCLEOTIDE SEQUENCE [LARGE SCALE GENOMIC DNA]</scope>
    <source>
        <strain evidence="1 2">ATCC BAA-14</strain>
    </source>
</reference>
<sequence length="1029" mass="111941">MDPLLFERLVADVAQSVYRLDEVHAYGRSGQWQGGLDIVGLKGERQIVYQVRRVDSLTADGLEKAVREYGSPTRIKDGERVSVARPFPDADEFVFVTSWPNEDTAVTDKLEVLKAEFAGDFRVRLIDSHVLSRELRFFGAIVAGYFGPYWAETFCHYTPPARAGIGNAAGLLDDPLTAIGEREEFERASSLLTSDPENDAPAAAEIYSRIARKLRENALPLADAVKLEAIRAYGAAHDYSRALNLSIEVALEDIESCSAVRESLKLADEIARSVDEQHLESAKTAVSLLRNCADWFERGYEVVDVVEKLSLLVANNAPHSARIGLLIAEQVLTDEDDRDDHGVLLSALQTLPAQLVGVDRLRLRCAIADFEIMLGARPRDAYETVRDESFTDDGLRALVERRFGRACVYVGDDTAAVNAYRRAVMHAWHAGLGGDVRKALRCVASITQVNPLFGPNTVASLAMAGARATTNRDQLISGAGQANINALDNIVSADVPDAVRWAHHWLRLERISGAERDESYARRNYARALESADRATSAVRQYINLGSRKLAGHAAGALKEFLDVTQHFASPSESRRAAAASAVAATVDLLPDADVDRVADSLASLFLTATDPARIDTDDAIASLDAIGALSERLPEDVASQIHGAAAELVPRENNQYRYIDSELLNYFMVVAQYHPSLREQAIGQLLALLAQDVGNTEQRIAARLGDIPEVRKRIASVAVEENSAAAGRILAHWQVGTPPAAAYARERIEKLMEEPLNTPKSSFVVGRSCTEASVALDATLSAGSDPDAVSLLGPWLEHLVDRIRNQFMSADERVDAAAAIQALIGRLGATEKGLAFSTCIEQFDSPKLARVDIIERANYQDPLARFKFGDGGTVFEATMLETAAMTRVNAEETRVVVDRLRSQIRLAATDWRVAELTASAAIQADAHVLANDLALSPEPRLRMAAAALWAQAPSQDPQIGEFLSTDPSTSVRRQLGAAIAAQPPEPAFEPIIAKLRTDRYASVRLALARVSAEGASPINTERVDVVET</sequence>
<evidence type="ECO:0000313" key="1">
    <source>
        <dbReference type="EMBL" id="NKY01854.1"/>
    </source>
</evidence>
<dbReference type="AlphaFoldDB" id="A0A846WJK3"/>
<comment type="caution">
    <text evidence="1">The sequence shown here is derived from an EMBL/GenBank/DDBJ whole genome shotgun (WGS) entry which is preliminary data.</text>
</comment>